<name>A0AAV7M9V7_PLEWA</name>
<feature type="compositionally biased region" description="Acidic residues" evidence="1">
    <location>
        <begin position="121"/>
        <end position="132"/>
    </location>
</feature>
<keyword evidence="3" id="KW-1185">Reference proteome</keyword>
<evidence type="ECO:0000256" key="1">
    <source>
        <dbReference type="SAM" id="MobiDB-lite"/>
    </source>
</evidence>
<dbReference type="Proteomes" id="UP001066276">
    <property type="component" value="Chromosome 10"/>
</dbReference>
<gene>
    <name evidence="2" type="ORF">NDU88_003810</name>
</gene>
<comment type="caution">
    <text evidence="2">The sequence shown here is derived from an EMBL/GenBank/DDBJ whole genome shotgun (WGS) entry which is preliminary data.</text>
</comment>
<feature type="compositionally biased region" description="Acidic residues" evidence="1">
    <location>
        <begin position="149"/>
        <end position="159"/>
    </location>
</feature>
<dbReference type="EMBL" id="JANPWB010000014">
    <property type="protein sequence ID" value="KAJ1098703.1"/>
    <property type="molecule type" value="Genomic_DNA"/>
</dbReference>
<feature type="region of interest" description="Disordered" evidence="1">
    <location>
        <begin position="115"/>
        <end position="161"/>
    </location>
</feature>
<sequence length="238" mass="26217">MTLYLSCPLVRALHVASYLPGWTCCCRKLSSRLSLPQGERGAACGASFQRAGHVWGDGGCTLCFTQGITQARLGHLGDFEPLSEIPCKSARAQATLPCWEGGKLHHKFDLLVGSQPGFAGDSEEDSSSIEEAESGHPWHPGASLPDTQDPGDSDSDMFEPEGIYHPRSWEWRPDGKVEDYVARKIRQLLDKEVQARLKAECPRPTLPDKVAATPEIDPKMCTFFAKYMRDPKKGIDQS</sequence>
<dbReference type="AlphaFoldDB" id="A0AAV7M9V7"/>
<organism evidence="2 3">
    <name type="scientific">Pleurodeles waltl</name>
    <name type="common">Iberian ribbed newt</name>
    <dbReference type="NCBI Taxonomy" id="8319"/>
    <lineage>
        <taxon>Eukaryota</taxon>
        <taxon>Metazoa</taxon>
        <taxon>Chordata</taxon>
        <taxon>Craniata</taxon>
        <taxon>Vertebrata</taxon>
        <taxon>Euteleostomi</taxon>
        <taxon>Amphibia</taxon>
        <taxon>Batrachia</taxon>
        <taxon>Caudata</taxon>
        <taxon>Salamandroidea</taxon>
        <taxon>Salamandridae</taxon>
        <taxon>Pleurodelinae</taxon>
        <taxon>Pleurodeles</taxon>
    </lineage>
</organism>
<evidence type="ECO:0000313" key="3">
    <source>
        <dbReference type="Proteomes" id="UP001066276"/>
    </source>
</evidence>
<protein>
    <submittedName>
        <fullName evidence="2">Uncharacterized protein</fullName>
    </submittedName>
</protein>
<proteinExistence type="predicted"/>
<evidence type="ECO:0000313" key="2">
    <source>
        <dbReference type="EMBL" id="KAJ1098703.1"/>
    </source>
</evidence>
<accession>A0AAV7M9V7</accession>
<reference evidence="2" key="1">
    <citation type="journal article" date="2022" name="bioRxiv">
        <title>Sequencing and chromosome-scale assembly of the giantPleurodeles waltlgenome.</title>
        <authorList>
            <person name="Brown T."/>
            <person name="Elewa A."/>
            <person name="Iarovenko S."/>
            <person name="Subramanian E."/>
            <person name="Araus A.J."/>
            <person name="Petzold A."/>
            <person name="Susuki M."/>
            <person name="Suzuki K.-i.T."/>
            <person name="Hayashi T."/>
            <person name="Toyoda A."/>
            <person name="Oliveira C."/>
            <person name="Osipova E."/>
            <person name="Leigh N.D."/>
            <person name="Simon A."/>
            <person name="Yun M.H."/>
        </authorList>
    </citation>
    <scope>NUCLEOTIDE SEQUENCE</scope>
    <source>
        <strain evidence="2">20211129_DDA</strain>
        <tissue evidence="2">Liver</tissue>
    </source>
</reference>